<name>A0A5S5BZ45_9FLAO</name>
<feature type="transmembrane region" description="Helical" evidence="1">
    <location>
        <begin position="6"/>
        <end position="28"/>
    </location>
</feature>
<protein>
    <submittedName>
        <fullName evidence="2">Uncharacterized protein</fullName>
    </submittedName>
</protein>
<proteinExistence type="predicted"/>
<accession>A0A5S5BZ45</accession>
<gene>
    <name evidence="2" type="ORF">BD809_10968</name>
</gene>
<keyword evidence="1" id="KW-0812">Transmembrane</keyword>
<keyword evidence="3" id="KW-1185">Reference proteome</keyword>
<evidence type="ECO:0000313" key="3">
    <source>
        <dbReference type="Proteomes" id="UP000324376"/>
    </source>
</evidence>
<organism evidence="2 3">
    <name type="scientific">Aquimarina intermedia</name>
    <dbReference type="NCBI Taxonomy" id="350814"/>
    <lineage>
        <taxon>Bacteria</taxon>
        <taxon>Pseudomonadati</taxon>
        <taxon>Bacteroidota</taxon>
        <taxon>Flavobacteriia</taxon>
        <taxon>Flavobacteriales</taxon>
        <taxon>Flavobacteriaceae</taxon>
        <taxon>Aquimarina</taxon>
    </lineage>
</organism>
<dbReference type="RefSeq" id="WP_148783381.1">
    <property type="nucleotide sequence ID" value="NZ_VNHU01000009.1"/>
</dbReference>
<reference evidence="2 3" key="1">
    <citation type="submission" date="2019-07" db="EMBL/GenBank/DDBJ databases">
        <title>Genomic Encyclopedia of Archaeal and Bacterial Type Strains, Phase II (KMG-II): from individual species to whole genera.</title>
        <authorList>
            <person name="Goeker M."/>
        </authorList>
    </citation>
    <scope>NUCLEOTIDE SEQUENCE [LARGE SCALE GENOMIC DNA]</scope>
    <source>
        <strain evidence="2 3">DSM 17527</strain>
    </source>
</reference>
<evidence type="ECO:0000256" key="1">
    <source>
        <dbReference type="SAM" id="Phobius"/>
    </source>
</evidence>
<keyword evidence="1" id="KW-1133">Transmembrane helix</keyword>
<evidence type="ECO:0000313" key="2">
    <source>
        <dbReference type="EMBL" id="TYP71486.1"/>
    </source>
</evidence>
<dbReference type="EMBL" id="VNHU01000009">
    <property type="protein sequence ID" value="TYP71486.1"/>
    <property type="molecule type" value="Genomic_DNA"/>
</dbReference>
<sequence>MIILILIVFAISLYVIFQLIKGLYYLCLSIYYKVGSEKNVDEGFKKHVLKESNDYKNFEDSFDTQIGKILKD</sequence>
<dbReference type="AlphaFoldDB" id="A0A5S5BZ45"/>
<keyword evidence="1" id="KW-0472">Membrane</keyword>
<comment type="caution">
    <text evidence="2">The sequence shown here is derived from an EMBL/GenBank/DDBJ whole genome shotgun (WGS) entry which is preliminary data.</text>
</comment>
<dbReference type="Proteomes" id="UP000324376">
    <property type="component" value="Unassembled WGS sequence"/>
</dbReference>